<sequence length="256" mass="30245">MTEIYCAKCKKKTETSSEVQDMTDKGRYRIHGDCIICGTHKNTLTSENWEIKTHSKREILDAKKKRKKTAMNKKAKKLGLKILDANENVQTYIKRYLREATKEDVSPKWVENWLNTSTSHIVNTSFERTDIFQIHEIARNIMYYLDQLAEEDYWKAVVDYKNSKEELDHAYNKYSGTNKALKDSLYKKFMDLADKKEKAFAYQVEIEKILLQGGFAYKKDGREKNRILDNIRILANGLDPYEIPTWFEEPIWQPDY</sequence>
<evidence type="ECO:0000313" key="2">
    <source>
        <dbReference type="EMBL" id="GBB96477.1"/>
    </source>
</evidence>
<feature type="domain" description="DUF5679" evidence="1">
    <location>
        <begin position="5"/>
        <end position="44"/>
    </location>
</feature>
<dbReference type="Pfam" id="PF18930">
    <property type="entry name" value="DUF5679"/>
    <property type="match status" value="1"/>
</dbReference>
<keyword evidence="3" id="KW-1185">Reference proteome</keyword>
<reference evidence="2 3" key="1">
    <citation type="submission" date="2017-11" db="EMBL/GenBank/DDBJ databases">
        <title>The genome of Rhizophagus clarus HR1 reveals common genetic basis of auxotrophy among arbuscular mycorrhizal fungi.</title>
        <authorList>
            <person name="Kobayashi Y."/>
        </authorList>
    </citation>
    <scope>NUCLEOTIDE SEQUENCE [LARGE SCALE GENOMIC DNA]</scope>
    <source>
        <strain evidence="2 3">HR1</strain>
    </source>
</reference>
<accession>A0A2Z6R240</accession>
<dbReference type="Proteomes" id="UP000247702">
    <property type="component" value="Unassembled WGS sequence"/>
</dbReference>
<organism evidence="2 3">
    <name type="scientific">Rhizophagus clarus</name>
    <dbReference type="NCBI Taxonomy" id="94130"/>
    <lineage>
        <taxon>Eukaryota</taxon>
        <taxon>Fungi</taxon>
        <taxon>Fungi incertae sedis</taxon>
        <taxon>Mucoromycota</taxon>
        <taxon>Glomeromycotina</taxon>
        <taxon>Glomeromycetes</taxon>
        <taxon>Glomerales</taxon>
        <taxon>Glomeraceae</taxon>
        <taxon>Rhizophagus</taxon>
    </lineage>
</organism>
<name>A0A2Z6R240_9GLOM</name>
<proteinExistence type="predicted"/>
<dbReference type="AlphaFoldDB" id="A0A2Z6R240"/>
<dbReference type="EMBL" id="BEXD01001961">
    <property type="protein sequence ID" value="GBB96477.1"/>
    <property type="molecule type" value="Genomic_DNA"/>
</dbReference>
<comment type="caution">
    <text evidence="2">The sequence shown here is derived from an EMBL/GenBank/DDBJ whole genome shotgun (WGS) entry which is preliminary data.</text>
</comment>
<evidence type="ECO:0000259" key="1">
    <source>
        <dbReference type="Pfam" id="PF18930"/>
    </source>
</evidence>
<dbReference type="InterPro" id="IPR044044">
    <property type="entry name" value="DUF5679"/>
</dbReference>
<evidence type="ECO:0000313" key="3">
    <source>
        <dbReference type="Proteomes" id="UP000247702"/>
    </source>
</evidence>
<protein>
    <recommendedName>
        <fullName evidence="1">DUF5679 domain-containing protein</fullName>
    </recommendedName>
</protein>
<gene>
    <name evidence="2" type="ORF">RclHR1_27630003</name>
</gene>